<dbReference type="Gene3D" id="3.10.50.30">
    <property type="entry name" value="Transcription elongation factor, GreA/GreB, C-terminal domain"/>
    <property type="match status" value="1"/>
</dbReference>
<dbReference type="GO" id="GO:0003746">
    <property type="term" value="F:translation elongation factor activity"/>
    <property type="evidence" value="ECO:0007669"/>
    <property type="project" value="UniProtKB-KW"/>
</dbReference>
<comment type="caution">
    <text evidence="2">The sequence shown here is derived from an EMBL/GenBank/DDBJ whole genome shotgun (WGS) entry which is preliminary data.</text>
</comment>
<name>A0A4Q0I5A1_9FIRM</name>
<protein>
    <submittedName>
        <fullName evidence="2">GreA/GreB family elongation factor</fullName>
    </submittedName>
</protein>
<gene>
    <name evidence="2" type="ORF">EFD62_09415</name>
</gene>
<sequence>MYKNLLSREMYDYLSWHISEMEKERDILLNEHYIEETKESINFQEFFRDYLEQIKNYLSTATVDKNGSNSCPFVIIDSIVEVFDSEETEKYKYRIVLPFSKQYDASIDCASCLSPLGRSLLFKSVNDNVSVQIPTGVLHYAILDITLPDAKSTILTDTTAYTVAE</sequence>
<dbReference type="Proteomes" id="UP000289166">
    <property type="component" value="Unassembled WGS sequence"/>
</dbReference>
<accession>A0A4Q0I5A1</accession>
<dbReference type="GO" id="GO:0032784">
    <property type="term" value="P:regulation of DNA-templated transcription elongation"/>
    <property type="evidence" value="ECO:0007669"/>
    <property type="project" value="InterPro"/>
</dbReference>
<dbReference type="InterPro" id="IPR036953">
    <property type="entry name" value="GreA/GreB_C_sf"/>
</dbReference>
<dbReference type="InterPro" id="IPR001437">
    <property type="entry name" value="Tscrpt_elong_fac_GreA/B_C"/>
</dbReference>
<dbReference type="RefSeq" id="WP_069196024.1">
    <property type="nucleotide sequence ID" value="NZ_RLII01000010.1"/>
</dbReference>
<keyword evidence="3" id="KW-1185">Reference proteome</keyword>
<evidence type="ECO:0000313" key="3">
    <source>
        <dbReference type="Proteomes" id="UP000289166"/>
    </source>
</evidence>
<feature type="domain" description="Transcription elongation factor GreA/GreB C-terminal" evidence="1">
    <location>
        <begin position="73"/>
        <end position="146"/>
    </location>
</feature>
<organism evidence="2 3">
    <name type="scientific">Acetivibrio mesophilus</name>
    <dbReference type="NCBI Taxonomy" id="2487273"/>
    <lineage>
        <taxon>Bacteria</taxon>
        <taxon>Bacillati</taxon>
        <taxon>Bacillota</taxon>
        <taxon>Clostridia</taxon>
        <taxon>Eubacteriales</taxon>
        <taxon>Oscillospiraceae</taxon>
        <taxon>Acetivibrio</taxon>
    </lineage>
</organism>
<keyword evidence="2" id="KW-0648">Protein biosynthesis</keyword>
<keyword evidence="2" id="KW-0251">Elongation factor</keyword>
<dbReference type="GO" id="GO:0003677">
    <property type="term" value="F:DNA binding"/>
    <property type="evidence" value="ECO:0007669"/>
    <property type="project" value="InterPro"/>
</dbReference>
<dbReference type="AlphaFoldDB" id="A0A4Q0I5A1"/>
<dbReference type="SUPFAM" id="SSF54534">
    <property type="entry name" value="FKBP-like"/>
    <property type="match status" value="1"/>
</dbReference>
<dbReference type="OrthoDB" id="2898253at2"/>
<dbReference type="Pfam" id="PF01272">
    <property type="entry name" value="GreA_GreB"/>
    <property type="match status" value="1"/>
</dbReference>
<evidence type="ECO:0000259" key="1">
    <source>
        <dbReference type="Pfam" id="PF01272"/>
    </source>
</evidence>
<dbReference type="EMBL" id="RLII01000010">
    <property type="protein sequence ID" value="RXE59007.1"/>
    <property type="molecule type" value="Genomic_DNA"/>
</dbReference>
<reference evidence="3" key="1">
    <citation type="submission" date="2018-11" db="EMBL/GenBank/DDBJ databases">
        <title>Genome sequencing of a novel mesophilic and cellulolytic organism within the genus Hungateiclostridium.</title>
        <authorList>
            <person name="Rettenmaier R."/>
            <person name="Liebl W."/>
            <person name="Zverlov V."/>
        </authorList>
    </citation>
    <scope>NUCLEOTIDE SEQUENCE [LARGE SCALE GENOMIC DNA]</scope>
    <source>
        <strain evidence="3">N2K1</strain>
    </source>
</reference>
<evidence type="ECO:0000313" key="2">
    <source>
        <dbReference type="EMBL" id="RXE59007.1"/>
    </source>
</evidence>
<proteinExistence type="predicted"/>